<proteinExistence type="predicted"/>
<keyword evidence="2" id="KW-1185">Reference proteome</keyword>
<reference evidence="1 2" key="1">
    <citation type="submission" date="2014-04" db="EMBL/GenBank/DDBJ databases">
        <authorList>
            <consortium name="DOE Joint Genome Institute"/>
            <person name="Kuo A."/>
            <person name="Girlanda M."/>
            <person name="Perotto S."/>
            <person name="Kohler A."/>
            <person name="Nagy L.G."/>
            <person name="Floudas D."/>
            <person name="Copeland A."/>
            <person name="Barry K.W."/>
            <person name="Cichocki N."/>
            <person name="Veneault-Fourrey C."/>
            <person name="LaButti K."/>
            <person name="Lindquist E.A."/>
            <person name="Lipzen A."/>
            <person name="Lundell T."/>
            <person name="Morin E."/>
            <person name="Murat C."/>
            <person name="Sun H."/>
            <person name="Tunlid A."/>
            <person name="Henrissat B."/>
            <person name="Grigoriev I.V."/>
            <person name="Hibbett D.S."/>
            <person name="Martin F."/>
            <person name="Nordberg H.P."/>
            <person name="Cantor M.N."/>
            <person name="Hua S.X."/>
        </authorList>
    </citation>
    <scope>NUCLEOTIDE SEQUENCE [LARGE SCALE GENOMIC DNA]</scope>
    <source>
        <strain evidence="1 2">MUT 4182</strain>
    </source>
</reference>
<evidence type="ECO:0000313" key="1">
    <source>
        <dbReference type="EMBL" id="KIO17610.1"/>
    </source>
</evidence>
<evidence type="ECO:0008006" key="3">
    <source>
        <dbReference type="Google" id="ProtNLM"/>
    </source>
</evidence>
<dbReference type="SUPFAM" id="SSF56112">
    <property type="entry name" value="Protein kinase-like (PK-like)"/>
    <property type="match status" value="1"/>
</dbReference>
<dbReference type="Gene3D" id="1.10.510.10">
    <property type="entry name" value="Transferase(Phosphotransferase) domain 1"/>
    <property type="match status" value="1"/>
</dbReference>
<dbReference type="STRING" id="1051891.A0A0C3PSC6"/>
<dbReference type="AlphaFoldDB" id="A0A0C3PSC6"/>
<sequence>MDFLPGKDLATAKPNPVPERVLKDVGAALRLLHEGGFVFGDLRPPNIVLCERNLQDGGTEQGAMLVDFDWAGKDGEQRYPPSLNGSIWWPTGVKRGGGMRKEHDDALYLLLTRP</sequence>
<evidence type="ECO:0000313" key="2">
    <source>
        <dbReference type="Proteomes" id="UP000054248"/>
    </source>
</evidence>
<gene>
    <name evidence="1" type="ORF">M407DRAFT_84822</name>
</gene>
<organism evidence="1 2">
    <name type="scientific">Tulasnella calospora MUT 4182</name>
    <dbReference type="NCBI Taxonomy" id="1051891"/>
    <lineage>
        <taxon>Eukaryota</taxon>
        <taxon>Fungi</taxon>
        <taxon>Dikarya</taxon>
        <taxon>Basidiomycota</taxon>
        <taxon>Agaricomycotina</taxon>
        <taxon>Agaricomycetes</taxon>
        <taxon>Cantharellales</taxon>
        <taxon>Tulasnellaceae</taxon>
        <taxon>Tulasnella</taxon>
    </lineage>
</organism>
<dbReference type="HOGENOM" id="CLU_013871_3_0_1"/>
<protein>
    <recommendedName>
        <fullName evidence="3">Protein kinase domain-containing protein</fullName>
    </recommendedName>
</protein>
<accession>A0A0C3PSC6</accession>
<dbReference type="OrthoDB" id="3250441at2759"/>
<name>A0A0C3PSC6_9AGAM</name>
<reference evidence="2" key="2">
    <citation type="submission" date="2015-01" db="EMBL/GenBank/DDBJ databases">
        <title>Evolutionary Origins and Diversification of the Mycorrhizal Mutualists.</title>
        <authorList>
            <consortium name="DOE Joint Genome Institute"/>
            <consortium name="Mycorrhizal Genomics Consortium"/>
            <person name="Kohler A."/>
            <person name="Kuo A."/>
            <person name="Nagy L.G."/>
            <person name="Floudas D."/>
            <person name="Copeland A."/>
            <person name="Barry K.W."/>
            <person name="Cichocki N."/>
            <person name="Veneault-Fourrey C."/>
            <person name="LaButti K."/>
            <person name="Lindquist E.A."/>
            <person name="Lipzen A."/>
            <person name="Lundell T."/>
            <person name="Morin E."/>
            <person name="Murat C."/>
            <person name="Riley R."/>
            <person name="Ohm R."/>
            <person name="Sun H."/>
            <person name="Tunlid A."/>
            <person name="Henrissat B."/>
            <person name="Grigoriev I.V."/>
            <person name="Hibbett D.S."/>
            <person name="Martin F."/>
        </authorList>
    </citation>
    <scope>NUCLEOTIDE SEQUENCE [LARGE SCALE GENOMIC DNA]</scope>
    <source>
        <strain evidence="2">MUT 4182</strain>
    </source>
</reference>
<dbReference type="EMBL" id="KN823363">
    <property type="protein sequence ID" value="KIO17610.1"/>
    <property type="molecule type" value="Genomic_DNA"/>
</dbReference>
<dbReference type="Proteomes" id="UP000054248">
    <property type="component" value="Unassembled WGS sequence"/>
</dbReference>
<dbReference type="InterPro" id="IPR011009">
    <property type="entry name" value="Kinase-like_dom_sf"/>
</dbReference>